<dbReference type="InterPro" id="IPR019108">
    <property type="entry name" value="Caa3_assmbl_CtaG-rel"/>
</dbReference>
<comment type="caution">
    <text evidence="7">The sequence shown here is derived from an EMBL/GenBank/DDBJ whole genome shotgun (WGS) entry which is preliminary data.</text>
</comment>
<dbReference type="Pfam" id="PF09678">
    <property type="entry name" value="Caa3_CtaG"/>
    <property type="match status" value="1"/>
</dbReference>
<keyword evidence="3 6" id="KW-0812">Transmembrane</keyword>
<feature type="transmembrane region" description="Helical" evidence="6">
    <location>
        <begin position="187"/>
        <end position="207"/>
    </location>
</feature>
<organism evidence="7 8">
    <name type="scientific">Paraburkholderia sejongensis</name>
    <dbReference type="NCBI Taxonomy" id="2886946"/>
    <lineage>
        <taxon>Bacteria</taxon>
        <taxon>Pseudomonadati</taxon>
        <taxon>Pseudomonadota</taxon>
        <taxon>Betaproteobacteria</taxon>
        <taxon>Burkholderiales</taxon>
        <taxon>Burkholderiaceae</taxon>
        <taxon>Paraburkholderia</taxon>
    </lineage>
</organism>
<evidence type="ECO:0000256" key="6">
    <source>
        <dbReference type="SAM" id="Phobius"/>
    </source>
</evidence>
<evidence type="ECO:0000256" key="5">
    <source>
        <dbReference type="ARBA" id="ARBA00023136"/>
    </source>
</evidence>
<proteinExistence type="predicted"/>
<gene>
    <name evidence="7" type="ORF">LJ656_06725</name>
</gene>
<feature type="transmembrane region" description="Helical" evidence="6">
    <location>
        <begin position="258"/>
        <end position="280"/>
    </location>
</feature>
<sequence length="347" mass="36851">MAAARLPVIRRSRAAVRVAVAASVLGGALACPGALAHGLSDNERSAPAFAQSFAWSVEPWIVALLALSVAAYSIGYLRLRRRSRGRGAASGPANGPSSGLRSSARNRQMLAFIAGCGTLAIALLSPLDTLSGALFSAHMVQHEALMLIAAPLCVAGRPLAVWLWALPRRARLALGALVRARGFARAWRWLSAPLVAWLLHAAALWAWHAPALFEAALAHRGVHALQHASFLLSALLFWWTVTGDGARRGNGGHAMLSLFTTMVHTSALGALTTLAPGLWYPSYVESCSALGIDPLHDQQLGGLIMWVPGALAYLAGALLVAARWLSRAERRPAFMREAARAQREGAR</sequence>
<feature type="transmembrane region" description="Helical" evidence="6">
    <location>
        <begin position="109"/>
        <end position="127"/>
    </location>
</feature>
<feature type="transmembrane region" description="Helical" evidence="6">
    <location>
        <begin position="60"/>
        <end position="79"/>
    </location>
</feature>
<evidence type="ECO:0000313" key="7">
    <source>
        <dbReference type="EMBL" id="MCC8392279.1"/>
    </source>
</evidence>
<protein>
    <submittedName>
        <fullName evidence="7">Cytochrome c oxidase assembly protein</fullName>
    </submittedName>
</protein>
<keyword evidence="5 6" id="KW-0472">Membrane</keyword>
<evidence type="ECO:0000256" key="1">
    <source>
        <dbReference type="ARBA" id="ARBA00004651"/>
    </source>
</evidence>
<feature type="transmembrane region" description="Helical" evidence="6">
    <location>
        <begin position="300"/>
        <end position="326"/>
    </location>
</feature>
<accession>A0ABS8JQT6</accession>
<evidence type="ECO:0000256" key="4">
    <source>
        <dbReference type="ARBA" id="ARBA00022989"/>
    </source>
</evidence>
<keyword evidence="2" id="KW-1003">Cell membrane</keyword>
<keyword evidence="4 6" id="KW-1133">Transmembrane helix</keyword>
<comment type="subcellular location">
    <subcellularLocation>
        <location evidence="1">Cell membrane</location>
        <topology evidence="1">Multi-pass membrane protein</topology>
    </subcellularLocation>
</comment>
<reference evidence="7 8" key="1">
    <citation type="submission" date="2021-11" db="EMBL/GenBank/DDBJ databases">
        <authorList>
            <person name="Oh E.-T."/>
            <person name="Kim S.-B."/>
        </authorList>
    </citation>
    <scope>NUCLEOTIDE SEQUENCE [LARGE SCALE GENOMIC DNA]</scope>
    <source>
        <strain evidence="7 8">MMS20-SJTR3</strain>
    </source>
</reference>
<keyword evidence="8" id="KW-1185">Reference proteome</keyword>
<dbReference type="EMBL" id="JAJITD010000003">
    <property type="protein sequence ID" value="MCC8392279.1"/>
    <property type="molecule type" value="Genomic_DNA"/>
</dbReference>
<dbReference type="PROSITE" id="PS51257">
    <property type="entry name" value="PROKAR_LIPOPROTEIN"/>
    <property type="match status" value="1"/>
</dbReference>
<evidence type="ECO:0000313" key="8">
    <source>
        <dbReference type="Proteomes" id="UP001431019"/>
    </source>
</evidence>
<evidence type="ECO:0000256" key="2">
    <source>
        <dbReference type="ARBA" id="ARBA00022475"/>
    </source>
</evidence>
<name>A0ABS8JQT6_9BURK</name>
<feature type="transmembrane region" description="Helical" evidence="6">
    <location>
        <begin position="227"/>
        <end position="246"/>
    </location>
</feature>
<dbReference type="RefSeq" id="WP_230508493.1">
    <property type="nucleotide sequence ID" value="NZ_JAJITD010000003.1"/>
</dbReference>
<evidence type="ECO:0000256" key="3">
    <source>
        <dbReference type="ARBA" id="ARBA00022692"/>
    </source>
</evidence>
<feature type="transmembrane region" description="Helical" evidence="6">
    <location>
        <begin position="147"/>
        <end position="166"/>
    </location>
</feature>
<dbReference type="Proteomes" id="UP001431019">
    <property type="component" value="Unassembled WGS sequence"/>
</dbReference>